<accession>A0A060CBA9</accession>
<organism evidence="1">
    <name type="scientific">uncultured Rhizobium sp</name>
    <dbReference type="NCBI Taxonomy" id="155567"/>
    <lineage>
        <taxon>Bacteria</taxon>
        <taxon>Pseudomonadati</taxon>
        <taxon>Pseudomonadota</taxon>
        <taxon>Alphaproteobacteria</taxon>
        <taxon>Hyphomicrobiales</taxon>
        <taxon>Rhizobiaceae</taxon>
        <taxon>Rhizobium/Agrobacterium group</taxon>
        <taxon>Rhizobium</taxon>
        <taxon>environmental samples</taxon>
    </lineage>
</organism>
<feature type="non-terminal residue" evidence="1">
    <location>
        <position position="175"/>
    </location>
</feature>
<name>A0A060CBA9_9HYPH</name>
<evidence type="ECO:0000313" key="1">
    <source>
        <dbReference type="EMBL" id="AIA93923.1"/>
    </source>
</evidence>
<protein>
    <submittedName>
        <fullName evidence="1">CAZy families GT2 protein</fullName>
    </submittedName>
</protein>
<sequence length="175" mass="18424">MREQTGGRIVRDLAAAVDYHVPAARGTWRHFLSRCWHEGRSKATLTHLVGSDRALASERRHLLRTLPAGILRGGPRTGAAIVVGTAVTAAGYLTGRTGRPAAELTATPAGSQEDFVPVPVHDLDLSDPDAPLPAPTADGRLAVLAFDGTWPLGLVMLEGLTADDDVRARILAGLG</sequence>
<reference evidence="1" key="1">
    <citation type="journal article" date="2013" name="Environ. Microbiol.">
        <title>Seasonally variable intestinal metagenomes of the red palm weevil (Rhynchophorus ferrugineus).</title>
        <authorList>
            <person name="Jia S."/>
            <person name="Zhang X."/>
            <person name="Zhang G."/>
            <person name="Yin A."/>
            <person name="Zhang S."/>
            <person name="Li F."/>
            <person name="Wang L."/>
            <person name="Zhao D."/>
            <person name="Yun Q."/>
            <person name="Tala"/>
            <person name="Wang J."/>
            <person name="Sun G."/>
            <person name="Baabdullah M."/>
            <person name="Yu X."/>
            <person name="Hu S."/>
            <person name="Al-Mssallem I.S."/>
            <person name="Yu J."/>
        </authorList>
    </citation>
    <scope>NUCLEOTIDE SEQUENCE</scope>
</reference>
<dbReference type="AlphaFoldDB" id="A0A060CBA9"/>
<proteinExistence type="predicted"/>
<dbReference type="EMBL" id="KF126575">
    <property type="protein sequence ID" value="AIA93923.1"/>
    <property type="molecule type" value="Genomic_DNA"/>
</dbReference>